<dbReference type="GO" id="GO:0003700">
    <property type="term" value="F:DNA-binding transcription factor activity"/>
    <property type="evidence" value="ECO:0007669"/>
    <property type="project" value="UniProtKB-UniRule"/>
</dbReference>
<name>A0A8T4IAG1_9SPHN</name>
<evidence type="ECO:0000256" key="7">
    <source>
        <dbReference type="HAMAP-Rule" id="MF_01008"/>
    </source>
</evidence>
<dbReference type="InterPro" id="IPR038619">
    <property type="entry name" value="MraZ_sf"/>
</dbReference>
<dbReference type="InterPro" id="IPR020603">
    <property type="entry name" value="MraZ_dom"/>
</dbReference>
<keyword evidence="10" id="KW-1185">Reference proteome</keyword>
<dbReference type="PANTHER" id="PTHR34701">
    <property type="entry name" value="TRANSCRIPTIONAL REGULATOR MRAZ"/>
    <property type="match status" value="1"/>
</dbReference>
<dbReference type="AlphaFoldDB" id="A0A8T4IAG1"/>
<evidence type="ECO:0000256" key="5">
    <source>
        <dbReference type="ARBA" id="ARBA00023125"/>
    </source>
</evidence>
<dbReference type="CDD" id="cd16321">
    <property type="entry name" value="MraZ_C"/>
    <property type="match status" value="1"/>
</dbReference>
<reference evidence="9" key="1">
    <citation type="submission" date="2021-04" db="EMBL/GenBank/DDBJ databases">
        <title>Ouciella asimina sp. nov., isolated from the surface seawater in the hydrothermal field of Okinawa Trough.</title>
        <authorList>
            <person name="Shuang W."/>
        </authorList>
    </citation>
    <scope>NUCLEOTIDE SEQUENCE</scope>
    <source>
        <strain evidence="9">LXI357</strain>
    </source>
</reference>
<dbReference type="GO" id="GO:0009295">
    <property type="term" value="C:nucleoid"/>
    <property type="evidence" value="ECO:0007669"/>
    <property type="project" value="UniProtKB-SubCell"/>
</dbReference>
<dbReference type="SUPFAM" id="SSF89447">
    <property type="entry name" value="AbrB/MazE/MraZ-like"/>
    <property type="match status" value="1"/>
</dbReference>
<protein>
    <recommendedName>
        <fullName evidence="1 7">Transcriptional regulator MraZ</fullName>
    </recommendedName>
</protein>
<evidence type="ECO:0000256" key="1">
    <source>
        <dbReference type="ARBA" id="ARBA00013860"/>
    </source>
</evidence>
<dbReference type="InterPro" id="IPR035644">
    <property type="entry name" value="MraZ_C"/>
</dbReference>
<evidence type="ECO:0000256" key="6">
    <source>
        <dbReference type="ARBA" id="ARBA00023163"/>
    </source>
</evidence>
<keyword evidence="4 7" id="KW-0805">Transcription regulation</keyword>
<dbReference type="HAMAP" id="MF_01008">
    <property type="entry name" value="MraZ"/>
    <property type="match status" value="1"/>
</dbReference>
<dbReference type="EMBL" id="JAGRQC010000001">
    <property type="protein sequence ID" value="MBR0551122.1"/>
    <property type="molecule type" value="Genomic_DNA"/>
</dbReference>
<comment type="subcellular location">
    <subcellularLocation>
        <location evidence="7">Cytoplasm</location>
        <location evidence="7">Nucleoid</location>
    </subcellularLocation>
</comment>
<dbReference type="GO" id="GO:0005737">
    <property type="term" value="C:cytoplasm"/>
    <property type="evidence" value="ECO:0007669"/>
    <property type="project" value="UniProtKB-UniRule"/>
</dbReference>
<comment type="subunit">
    <text evidence="7">Forms oligomers.</text>
</comment>
<keyword evidence="5 7" id="KW-0238">DNA-binding</keyword>
<gene>
    <name evidence="7" type="primary">mraZ</name>
    <name evidence="9" type="ORF">J7S20_01230</name>
</gene>
<dbReference type="InterPro" id="IPR007159">
    <property type="entry name" value="SpoVT-AbrB_dom"/>
</dbReference>
<dbReference type="InterPro" id="IPR035642">
    <property type="entry name" value="MraZ_N"/>
</dbReference>
<keyword evidence="2 7" id="KW-0963">Cytoplasm</keyword>
<feature type="domain" description="SpoVT-AbrB" evidence="8">
    <location>
        <begin position="115"/>
        <end position="158"/>
    </location>
</feature>
<dbReference type="GO" id="GO:0000976">
    <property type="term" value="F:transcription cis-regulatory region binding"/>
    <property type="evidence" value="ECO:0007669"/>
    <property type="project" value="TreeGrafter"/>
</dbReference>
<sequence length="184" mass="20342">MAARQGAEVCARRRWGVAARSAYRGVGLQLVDDKGRVAIPSNLRAALEKNSGADAGGKPARNFLIGAHESERCLVAYDEAQGDALWEQLEARESQYVGDKGEIDFNILREGAGAAEPAQYDSSGRFILPAFPRSYARIGKHAFFYGVLKRIEIWDPATLLEHERAPEIMKEACRFYLAEKGIEL</sequence>
<dbReference type="Proteomes" id="UP000676996">
    <property type="component" value="Unassembled WGS sequence"/>
</dbReference>
<dbReference type="CDD" id="cd16320">
    <property type="entry name" value="MraZ_N"/>
    <property type="match status" value="1"/>
</dbReference>
<dbReference type="Gene3D" id="3.40.1550.20">
    <property type="entry name" value="Transcriptional regulator MraZ domain"/>
    <property type="match status" value="1"/>
</dbReference>
<comment type="caution">
    <text evidence="9">The sequence shown here is derived from an EMBL/GenBank/DDBJ whole genome shotgun (WGS) entry which is preliminary data.</text>
</comment>
<organism evidence="9 10">
    <name type="scientific">Stakelama marina</name>
    <dbReference type="NCBI Taxonomy" id="2826939"/>
    <lineage>
        <taxon>Bacteria</taxon>
        <taxon>Pseudomonadati</taxon>
        <taxon>Pseudomonadota</taxon>
        <taxon>Alphaproteobacteria</taxon>
        <taxon>Sphingomonadales</taxon>
        <taxon>Sphingomonadaceae</taxon>
        <taxon>Stakelama</taxon>
    </lineage>
</organism>
<dbReference type="Pfam" id="PF02381">
    <property type="entry name" value="MraZ"/>
    <property type="match status" value="1"/>
</dbReference>
<dbReference type="PANTHER" id="PTHR34701:SF1">
    <property type="entry name" value="TRANSCRIPTIONAL REGULATOR MRAZ"/>
    <property type="match status" value="1"/>
</dbReference>
<dbReference type="PROSITE" id="PS51740">
    <property type="entry name" value="SPOVT_ABRB"/>
    <property type="match status" value="1"/>
</dbReference>
<accession>A0A8T4IAG1</accession>
<evidence type="ECO:0000256" key="4">
    <source>
        <dbReference type="ARBA" id="ARBA00023015"/>
    </source>
</evidence>
<dbReference type="InterPro" id="IPR003444">
    <property type="entry name" value="MraZ"/>
</dbReference>
<evidence type="ECO:0000259" key="8">
    <source>
        <dbReference type="PROSITE" id="PS51740"/>
    </source>
</evidence>
<evidence type="ECO:0000313" key="10">
    <source>
        <dbReference type="Proteomes" id="UP000676996"/>
    </source>
</evidence>
<keyword evidence="3" id="KW-0677">Repeat</keyword>
<evidence type="ECO:0000313" key="9">
    <source>
        <dbReference type="EMBL" id="MBR0551122.1"/>
    </source>
</evidence>
<comment type="similarity">
    <text evidence="7">Belongs to the MraZ family.</text>
</comment>
<keyword evidence="6 7" id="KW-0804">Transcription</keyword>
<dbReference type="InterPro" id="IPR037914">
    <property type="entry name" value="SpoVT-AbrB_sf"/>
</dbReference>
<evidence type="ECO:0000256" key="3">
    <source>
        <dbReference type="ARBA" id="ARBA00022737"/>
    </source>
</evidence>
<evidence type="ECO:0000256" key="2">
    <source>
        <dbReference type="ARBA" id="ARBA00022490"/>
    </source>
</evidence>
<dbReference type="GO" id="GO:2000143">
    <property type="term" value="P:negative regulation of DNA-templated transcription initiation"/>
    <property type="evidence" value="ECO:0007669"/>
    <property type="project" value="TreeGrafter"/>
</dbReference>
<proteinExistence type="inferred from homology"/>